<dbReference type="Proteomes" id="UP001617669">
    <property type="component" value="Unassembled WGS sequence"/>
</dbReference>
<evidence type="ECO:0000256" key="2">
    <source>
        <dbReference type="PIRNR" id="PIRNR036893"/>
    </source>
</evidence>
<comment type="caution">
    <text evidence="4">The sequence shown here is derived from an EMBL/GenBank/DDBJ whole genome shotgun (WGS) entry which is preliminary data.</text>
</comment>
<evidence type="ECO:0000313" key="4">
    <source>
        <dbReference type="EMBL" id="MFJ5444878.1"/>
    </source>
</evidence>
<feature type="chain" id="PRO_5045017000" description="Outer membrane lipoprotein Blc" evidence="2">
    <location>
        <begin position="19"/>
        <end position="191"/>
    </location>
</feature>
<proteinExistence type="inferred from homology"/>
<comment type="subunit">
    <text evidence="2">Homodimer.</text>
</comment>
<evidence type="ECO:0000259" key="3">
    <source>
        <dbReference type="Pfam" id="PF08212"/>
    </source>
</evidence>
<feature type="signal peptide" evidence="2">
    <location>
        <begin position="1"/>
        <end position="18"/>
    </location>
</feature>
<dbReference type="SUPFAM" id="SSF50814">
    <property type="entry name" value="Lipocalins"/>
    <property type="match status" value="1"/>
</dbReference>
<keyword evidence="2" id="KW-0446">Lipid-binding</keyword>
<evidence type="ECO:0000256" key="1">
    <source>
        <dbReference type="ARBA" id="ARBA00006889"/>
    </source>
</evidence>
<dbReference type="PRINTS" id="PR01171">
    <property type="entry name" value="BCTLIPOCALIN"/>
</dbReference>
<dbReference type="InterPro" id="IPR002446">
    <property type="entry name" value="Lipocalin_bac"/>
</dbReference>
<evidence type="ECO:0000313" key="5">
    <source>
        <dbReference type="Proteomes" id="UP001617669"/>
    </source>
</evidence>
<dbReference type="InterPro" id="IPR012674">
    <property type="entry name" value="Calycin"/>
</dbReference>
<comment type="similarity">
    <text evidence="1 2">Belongs to the calycin superfamily. Lipocalin family.</text>
</comment>
<keyword evidence="2" id="KW-0472">Membrane</keyword>
<dbReference type="PANTHER" id="PTHR10612:SF34">
    <property type="entry name" value="APOLIPOPROTEIN D"/>
    <property type="match status" value="1"/>
</dbReference>
<keyword evidence="5" id="KW-1185">Reference proteome</keyword>
<keyword evidence="2" id="KW-0732">Signal</keyword>
<reference evidence="4 5" key="1">
    <citation type="submission" date="2024-11" db="EMBL/GenBank/DDBJ databases">
        <authorList>
            <person name="Kaparullina E.N."/>
            <person name="Delegan Y.A."/>
            <person name="Doronina N.V."/>
        </authorList>
    </citation>
    <scope>NUCLEOTIDE SEQUENCE [LARGE SCALE GENOMIC DNA]</scope>
    <source>
        <strain evidence="4 5">7sh_L</strain>
    </source>
</reference>
<protein>
    <recommendedName>
        <fullName evidence="2">Outer membrane lipoprotein Blc</fullName>
    </recommendedName>
</protein>
<dbReference type="PIRSF" id="PIRSF036893">
    <property type="entry name" value="Lipocalin_ApoD"/>
    <property type="match status" value="1"/>
</dbReference>
<dbReference type="InterPro" id="IPR022272">
    <property type="entry name" value="Lipocalin_CS"/>
</dbReference>
<dbReference type="PANTHER" id="PTHR10612">
    <property type="entry name" value="APOLIPOPROTEIN D"/>
    <property type="match status" value="1"/>
</dbReference>
<keyword evidence="2" id="KW-0998">Cell outer membrane</keyword>
<dbReference type="EMBL" id="JBIWXY010000001">
    <property type="protein sequence ID" value="MFJ5444878.1"/>
    <property type="molecule type" value="Genomic_DNA"/>
</dbReference>
<organism evidence="4 5">
    <name type="scientific">Methylobacillus methanolivorans</name>
    <dbReference type="NCBI Taxonomy" id="1848927"/>
    <lineage>
        <taxon>Bacteria</taxon>
        <taxon>Pseudomonadati</taxon>
        <taxon>Pseudomonadota</taxon>
        <taxon>Betaproteobacteria</taxon>
        <taxon>Nitrosomonadales</taxon>
        <taxon>Methylophilaceae</taxon>
        <taxon>Methylobacillus</taxon>
    </lineage>
</organism>
<accession>A0ABW8GHP8</accession>
<feature type="domain" description="Lipocalin/cytosolic fatty-acid binding" evidence="3">
    <location>
        <begin position="38"/>
        <end position="174"/>
    </location>
</feature>
<dbReference type="InterPro" id="IPR000566">
    <property type="entry name" value="Lipocln_cytosolic_FA-bd_dom"/>
</dbReference>
<sequence length="191" mass="21693">MMTIKRILCLVLSCCLLACTGTGTPEGLSPVADFKPDEYLGTWYEIARLDHSFERGLHEVTATYSKREGGGLKVINRGYDPVKQRWKEAEGKAYFVDGPNIGKLKVSFFGPFYGAYNILVLDRLHYNFSLVAGPDRHYLWILSRTPELSYPVKAELIARAQHLGFDTSKLIFVEHNIQTGMKLPHQDTMRH</sequence>
<dbReference type="InterPro" id="IPR047202">
    <property type="entry name" value="Lipocalin_Blc-like_dom"/>
</dbReference>
<dbReference type="PROSITE" id="PS00213">
    <property type="entry name" value="LIPOCALIN"/>
    <property type="match status" value="1"/>
</dbReference>
<name>A0ABW8GHP8_9PROT</name>
<comment type="function">
    <text evidence="2">Involved in the storage or transport of lipids necessary for membrane maintenance under stressful conditions. Displays a binding preference for lysophospholipids.</text>
</comment>
<dbReference type="Gene3D" id="2.40.128.20">
    <property type="match status" value="1"/>
</dbReference>
<dbReference type="RefSeq" id="WP_400878306.1">
    <property type="nucleotide sequence ID" value="NZ_JBIWXY010000001.1"/>
</dbReference>
<gene>
    <name evidence="4" type="ORF">ACIKP9_01400</name>
</gene>
<dbReference type="Pfam" id="PF08212">
    <property type="entry name" value="Lipocalin_2"/>
    <property type="match status" value="1"/>
</dbReference>
<dbReference type="InterPro" id="IPR022271">
    <property type="entry name" value="Lipocalin_ApoD"/>
</dbReference>
<keyword evidence="2" id="KW-0449">Lipoprotein</keyword>
<dbReference type="CDD" id="cd19438">
    <property type="entry name" value="lipocalin_Blc-like"/>
    <property type="match status" value="1"/>
</dbReference>
<comment type="subcellular location">
    <subcellularLocation>
        <location evidence="2">Cell outer membrane</location>
    </subcellularLocation>
</comment>